<dbReference type="InterPro" id="IPR044929">
    <property type="entry name" value="DNA/RNA_non-sp_Endonuclease_sf"/>
</dbReference>
<accession>A0A166JLZ9</accession>
<sequence length="259" mass="30516">MFLINKKRKKRNRKEWIKTEELIKTEECQYKSFFNNLGNNSVCNNVKSKSGKFSKLPDPMGFPEINPKLKINGKIFYLWDRGHLKSKEYMKSRKIDGVNSKDNLTTQTTWVNKLAYQKNGDNKLNKESMRYYEELSKTARCYDVEPQFCLNEKIPRQFKITIDDDTYFVDNQFPGLDINYNDGSVKLLNSFGGTLSIQTSEHSSNKTVYYSSRNNTNIYWYDKNKLLHQMKGAKSKYTIKSCLKTEAIKKRMHHSKIEK</sequence>
<proteinExistence type="predicted"/>
<name>A0A166JLZ9_LACLC</name>
<protein>
    <submittedName>
        <fullName evidence="1">Uncharacterized protein</fullName>
    </submittedName>
</protein>
<dbReference type="EMBL" id="LIYF01000020">
    <property type="protein sequence ID" value="KZK06404.1"/>
    <property type="molecule type" value="Genomic_DNA"/>
</dbReference>
<dbReference type="AlphaFoldDB" id="A0A166JLZ9"/>
<comment type="caution">
    <text evidence="1">The sequence shown here is derived from an EMBL/GenBank/DDBJ whole genome shotgun (WGS) entry which is preliminary data.</text>
</comment>
<organism evidence="1 2">
    <name type="scientific">Lactococcus lactis subsp. cremoris</name>
    <name type="common">Streptococcus cremoris</name>
    <dbReference type="NCBI Taxonomy" id="1359"/>
    <lineage>
        <taxon>Bacteria</taxon>
        <taxon>Bacillati</taxon>
        <taxon>Bacillota</taxon>
        <taxon>Bacilli</taxon>
        <taxon>Lactobacillales</taxon>
        <taxon>Streptococcaceae</taxon>
        <taxon>Lactococcus</taxon>
    </lineage>
</organism>
<dbReference type="Proteomes" id="UP000076519">
    <property type="component" value="Unassembled WGS sequence"/>
</dbReference>
<evidence type="ECO:0000313" key="1">
    <source>
        <dbReference type="EMBL" id="KZK06404.1"/>
    </source>
</evidence>
<gene>
    <name evidence="1" type="ORF">AB996_1180</name>
</gene>
<dbReference type="PATRIC" id="fig|1359.32.peg.1346"/>
<evidence type="ECO:0000313" key="2">
    <source>
        <dbReference type="Proteomes" id="UP000076519"/>
    </source>
</evidence>
<dbReference type="Gene3D" id="3.40.570.10">
    <property type="entry name" value="Extracellular Endonuclease, subunit A"/>
    <property type="match status" value="1"/>
</dbReference>
<reference evidence="1 2" key="1">
    <citation type="submission" date="2015-08" db="EMBL/GenBank/DDBJ databases">
        <title>Draft Genome Sequences of 11 Lactococcus lactis subspecies cremoris strains.</title>
        <authorList>
            <person name="Wels M."/>
            <person name="Backus L."/>
            <person name="Boekhorst J."/>
            <person name="Dijkstra A."/>
            <person name="Beerthuizen M."/>
            <person name="Siezen R."/>
            <person name="Bachmann H."/>
            <person name="Van Hijum S."/>
        </authorList>
    </citation>
    <scope>NUCLEOTIDE SEQUENCE [LARGE SCALE GENOMIC DNA]</scope>
    <source>
        <strain evidence="1 2">KW10</strain>
    </source>
</reference>
<dbReference type="RefSeq" id="WP_063281687.1">
    <property type="nucleotide sequence ID" value="NZ_LIYF01000020.1"/>
</dbReference>